<accession>A0ABD3E799</accession>
<keyword evidence="9" id="KW-1185">Reference proteome</keyword>
<gene>
    <name evidence="8" type="ORF">CASFOL_006384</name>
</gene>
<dbReference type="GO" id="GO:0005737">
    <property type="term" value="C:cytoplasm"/>
    <property type="evidence" value="ECO:0007669"/>
    <property type="project" value="UniProtKB-ARBA"/>
</dbReference>
<evidence type="ECO:0000256" key="1">
    <source>
        <dbReference type="ARBA" id="ARBA00010701"/>
    </source>
</evidence>
<dbReference type="SUPFAM" id="SSF53474">
    <property type="entry name" value="alpha/beta-Hydrolases"/>
    <property type="match status" value="1"/>
</dbReference>
<dbReference type="Pfam" id="PF01764">
    <property type="entry name" value="Lipase_3"/>
    <property type="match status" value="1"/>
</dbReference>
<evidence type="ECO:0000313" key="8">
    <source>
        <dbReference type="EMBL" id="KAL3649981.1"/>
    </source>
</evidence>
<comment type="caution">
    <text evidence="8">The sequence shown here is derived from an EMBL/GenBank/DDBJ whole genome shotgun (WGS) entry which is preliminary data.</text>
</comment>
<feature type="compositionally biased region" description="Low complexity" evidence="6">
    <location>
        <begin position="169"/>
        <end position="180"/>
    </location>
</feature>
<feature type="domain" description="Fungal lipase-type" evidence="7">
    <location>
        <begin position="135"/>
        <end position="305"/>
    </location>
</feature>
<dbReference type="EC" id="3.1.1.-" evidence="5"/>
<dbReference type="PANTHER" id="PTHR31828:SF10">
    <property type="entry name" value="PHOSPHOLIPASE A1-IIDELTA"/>
    <property type="match status" value="1"/>
</dbReference>
<dbReference type="InterPro" id="IPR002921">
    <property type="entry name" value="Fungal_lipase-type"/>
</dbReference>
<dbReference type="FunFam" id="3.40.50.1820:FF:000065">
    <property type="entry name" value="Phospholipase A1-II 3"/>
    <property type="match status" value="1"/>
</dbReference>
<evidence type="ECO:0000256" key="3">
    <source>
        <dbReference type="ARBA" id="ARBA00022963"/>
    </source>
</evidence>
<comment type="function">
    <text evidence="5">Acylhydrolase that catalyzes the hydrolysis of phospholipids at the sn-1 position.</text>
</comment>
<dbReference type="PANTHER" id="PTHR31828">
    <property type="entry name" value="PHOSPHOLIPASE A1-IIGAMMA"/>
    <property type="match status" value="1"/>
</dbReference>
<keyword evidence="4 5" id="KW-0443">Lipid metabolism</keyword>
<dbReference type="GO" id="GO:0016042">
    <property type="term" value="P:lipid catabolic process"/>
    <property type="evidence" value="ECO:0007669"/>
    <property type="project" value="UniProtKB-UniRule"/>
</dbReference>
<dbReference type="Gene3D" id="3.40.50.1820">
    <property type="entry name" value="alpha/beta hydrolase"/>
    <property type="match status" value="1"/>
</dbReference>
<sequence length="416" mass="46846">METKTTPKSSWPELLGSNNWEGLLNPLDLSLRRLILRCGDLCQATYDAFNNDTTSKYAGSSRYGKSSFFHKVMLPSASDYQVNCFLYATAQVEISQALFLHSLSRESWDRESNWIGYIATTTDKASRALGRREIYVVWRGTTRNYEWINVLSPSPESAEQLLNPRTRTRTVSTSSISSSSSDEDEDMPKVMNGWLKIYVSSDPNSEFTKLSARAQLVETITKMRKQYENESLSITLTGHSLGACLAILSAFDLVENGVSDIPVSAIVFGSPQVGNRALKNRVMQFPNLRILHVRNKIDLIPLYPSRLLGYTNIGNELEIDNRKSPSLKDSKNPSDWHNLQAMLHVVAGWNGEDGEFEMKVERSLALVNKSSAILKDEYLIPGSWWVEKNKGMVLDDRNGEWVLASPSDEDQPVPEF</sequence>
<keyword evidence="2 5" id="KW-0378">Hydrolase</keyword>
<evidence type="ECO:0000256" key="4">
    <source>
        <dbReference type="ARBA" id="ARBA00023098"/>
    </source>
</evidence>
<keyword evidence="3 5" id="KW-0442">Lipid degradation</keyword>
<feature type="region of interest" description="Disordered" evidence="6">
    <location>
        <begin position="158"/>
        <end position="187"/>
    </location>
</feature>
<dbReference type="InterPro" id="IPR033556">
    <property type="entry name" value="PLA"/>
</dbReference>
<name>A0ABD3E799_9LAMI</name>
<comment type="similarity">
    <text evidence="1 5">Belongs to the AB hydrolase superfamily. Lipase family.</text>
</comment>
<evidence type="ECO:0000256" key="6">
    <source>
        <dbReference type="SAM" id="MobiDB-lite"/>
    </source>
</evidence>
<dbReference type="GO" id="GO:0008970">
    <property type="term" value="F:phospholipase A1 activity"/>
    <property type="evidence" value="ECO:0007669"/>
    <property type="project" value="UniProtKB-UniRule"/>
</dbReference>
<reference evidence="9" key="1">
    <citation type="journal article" date="2024" name="IScience">
        <title>Strigolactones Initiate the Formation of Haustorium-like Structures in Castilleja.</title>
        <authorList>
            <person name="Buerger M."/>
            <person name="Peterson D."/>
            <person name="Chory J."/>
        </authorList>
    </citation>
    <scope>NUCLEOTIDE SEQUENCE [LARGE SCALE GENOMIC DNA]</scope>
</reference>
<proteinExistence type="inferred from homology"/>
<evidence type="ECO:0000256" key="2">
    <source>
        <dbReference type="ARBA" id="ARBA00022801"/>
    </source>
</evidence>
<dbReference type="EMBL" id="JAVIJP010000007">
    <property type="protein sequence ID" value="KAL3649981.1"/>
    <property type="molecule type" value="Genomic_DNA"/>
</dbReference>
<dbReference type="AlphaFoldDB" id="A0ABD3E799"/>
<evidence type="ECO:0000256" key="5">
    <source>
        <dbReference type="RuleBase" id="RU367093"/>
    </source>
</evidence>
<organism evidence="8 9">
    <name type="scientific">Castilleja foliolosa</name>
    <dbReference type="NCBI Taxonomy" id="1961234"/>
    <lineage>
        <taxon>Eukaryota</taxon>
        <taxon>Viridiplantae</taxon>
        <taxon>Streptophyta</taxon>
        <taxon>Embryophyta</taxon>
        <taxon>Tracheophyta</taxon>
        <taxon>Spermatophyta</taxon>
        <taxon>Magnoliopsida</taxon>
        <taxon>eudicotyledons</taxon>
        <taxon>Gunneridae</taxon>
        <taxon>Pentapetalae</taxon>
        <taxon>asterids</taxon>
        <taxon>lamiids</taxon>
        <taxon>Lamiales</taxon>
        <taxon>Orobanchaceae</taxon>
        <taxon>Pedicularideae</taxon>
        <taxon>Castillejinae</taxon>
        <taxon>Castilleja</taxon>
    </lineage>
</organism>
<protein>
    <recommendedName>
        <fullName evidence="5">Phospholipase A1</fullName>
        <ecNumber evidence="5">3.1.1.-</ecNumber>
    </recommendedName>
</protein>
<evidence type="ECO:0000313" key="9">
    <source>
        <dbReference type="Proteomes" id="UP001632038"/>
    </source>
</evidence>
<dbReference type="CDD" id="cd00519">
    <property type="entry name" value="Lipase_3"/>
    <property type="match status" value="1"/>
</dbReference>
<evidence type="ECO:0000259" key="7">
    <source>
        <dbReference type="Pfam" id="PF01764"/>
    </source>
</evidence>
<dbReference type="InterPro" id="IPR029058">
    <property type="entry name" value="AB_hydrolase_fold"/>
</dbReference>
<dbReference type="Proteomes" id="UP001632038">
    <property type="component" value="Unassembled WGS sequence"/>
</dbReference>